<comment type="caution">
    <text evidence="9">The sequence shown here is derived from an EMBL/GenBank/DDBJ whole genome shotgun (WGS) entry which is preliminary data.</text>
</comment>
<feature type="region of interest" description="Disordered" evidence="6">
    <location>
        <begin position="180"/>
        <end position="202"/>
    </location>
</feature>
<protein>
    <recommendedName>
        <fullName evidence="11">Glycerate dehydrogenase</fullName>
    </recommendedName>
</protein>
<evidence type="ECO:0008006" key="11">
    <source>
        <dbReference type="Google" id="ProtNLM"/>
    </source>
</evidence>
<dbReference type="Gene3D" id="3.40.50.720">
    <property type="entry name" value="NAD(P)-binding Rossmann-like Domain"/>
    <property type="match status" value="2"/>
</dbReference>
<dbReference type="InterPro" id="IPR006140">
    <property type="entry name" value="D-isomer_DH_NAD-bd"/>
</dbReference>
<dbReference type="Pfam" id="PF00389">
    <property type="entry name" value="2-Hacid_dh"/>
    <property type="match status" value="1"/>
</dbReference>
<dbReference type="PROSITE" id="PS00671">
    <property type="entry name" value="D_2_HYDROXYACID_DH_3"/>
    <property type="match status" value="1"/>
</dbReference>
<evidence type="ECO:0000313" key="9">
    <source>
        <dbReference type="EMBL" id="KAL2286404.1"/>
    </source>
</evidence>
<evidence type="ECO:0000256" key="5">
    <source>
        <dbReference type="RuleBase" id="RU003719"/>
    </source>
</evidence>
<dbReference type="PANTHER" id="PTHR42789:SF1">
    <property type="entry name" value="D-ISOMER SPECIFIC 2-HYDROXYACID DEHYDROGENASE FAMILY PROTEIN (AFU_ORTHOLOGUE AFUA_6G10090)"/>
    <property type="match status" value="1"/>
</dbReference>
<dbReference type="Proteomes" id="UP001600888">
    <property type="component" value="Unassembled WGS sequence"/>
</dbReference>
<evidence type="ECO:0000256" key="6">
    <source>
        <dbReference type="SAM" id="MobiDB-lite"/>
    </source>
</evidence>
<dbReference type="InterPro" id="IPR029752">
    <property type="entry name" value="D-isomer_DH_CS1"/>
</dbReference>
<keyword evidence="2" id="KW-0028">Amino-acid biosynthesis</keyword>
<evidence type="ECO:0000259" key="8">
    <source>
        <dbReference type="Pfam" id="PF02826"/>
    </source>
</evidence>
<evidence type="ECO:0000313" key="10">
    <source>
        <dbReference type="Proteomes" id="UP001600888"/>
    </source>
</evidence>
<accession>A0ABR4EVH2</accession>
<dbReference type="PROSITE" id="PS00065">
    <property type="entry name" value="D_2_HYDROXYACID_DH_1"/>
    <property type="match status" value="1"/>
</dbReference>
<dbReference type="EMBL" id="JBAWTH010000025">
    <property type="protein sequence ID" value="KAL2286404.1"/>
    <property type="molecule type" value="Genomic_DNA"/>
</dbReference>
<name>A0ABR4EVH2_9PEZI</name>
<dbReference type="InterPro" id="IPR050857">
    <property type="entry name" value="D-2-hydroxyacid_DH"/>
</dbReference>
<feature type="domain" description="D-isomer specific 2-hydroxyacid dehydrogenase catalytic" evidence="7">
    <location>
        <begin position="57"/>
        <end position="413"/>
    </location>
</feature>
<keyword evidence="4" id="KW-0520">NAD</keyword>
<evidence type="ECO:0000256" key="1">
    <source>
        <dbReference type="ARBA" id="ARBA00005854"/>
    </source>
</evidence>
<keyword evidence="10" id="KW-1185">Reference proteome</keyword>
<evidence type="ECO:0000256" key="3">
    <source>
        <dbReference type="ARBA" id="ARBA00023002"/>
    </source>
</evidence>
<dbReference type="InterPro" id="IPR036291">
    <property type="entry name" value="NAD(P)-bd_dom_sf"/>
</dbReference>
<dbReference type="SUPFAM" id="SSF52283">
    <property type="entry name" value="Formate/glycerate dehydrogenase catalytic domain-like"/>
    <property type="match status" value="1"/>
</dbReference>
<dbReference type="InterPro" id="IPR006139">
    <property type="entry name" value="D-isomer_2_OHA_DH_cat_dom"/>
</dbReference>
<comment type="similarity">
    <text evidence="1 5">Belongs to the D-isomer specific 2-hydroxyacid dehydrogenase family.</text>
</comment>
<keyword evidence="3 5" id="KW-0560">Oxidoreductase</keyword>
<sequence length="415" mass="44296">MRALSLTRPLALRPLPRSSRRTMANPSGPPKLAIIDDYLDTSAPHFSHIPPSRLQISTFRDTIIPHNEAETARLVERLGSYSLVSSMRERTAFPRDLLRRLPNLRLLLATGTQFEGFDLAAARELGIAVVAAPGLGRTDSGKARRPDIRKGGGHPTTQHAWALLLALARNVAADDAALKASSSSSSSGGGAPGAEGGGGADQHQLAWQSGLATGLAGLTLGVVGLGRLGAAVARVGHLAWGMRIVAWSENLTQERADAMAAQVGLSPDEGPGATKTFRAVSKDELFAGADAVSLHYVLSGRSRGIVSARELGMMKPSALLVNTSRGPLVDQAALVDALERGAIRGAAMDVFDVEPLPRDSPWRRADYWGRDGRSRVLTTPHMGYVNGDLMNAWYAETAENVERWLDGRELLHRIA</sequence>
<organism evidence="9 10">
    <name type="scientific">Diaporthe vaccinii</name>
    <dbReference type="NCBI Taxonomy" id="105482"/>
    <lineage>
        <taxon>Eukaryota</taxon>
        <taxon>Fungi</taxon>
        <taxon>Dikarya</taxon>
        <taxon>Ascomycota</taxon>
        <taxon>Pezizomycotina</taxon>
        <taxon>Sordariomycetes</taxon>
        <taxon>Sordariomycetidae</taxon>
        <taxon>Diaporthales</taxon>
        <taxon>Diaporthaceae</taxon>
        <taxon>Diaporthe</taxon>
        <taxon>Diaporthe eres species complex</taxon>
    </lineage>
</organism>
<reference evidence="9 10" key="1">
    <citation type="submission" date="2024-03" db="EMBL/GenBank/DDBJ databases">
        <title>A high-quality draft genome sequence of Diaporthe vaccinii, a causative agent of upright dieback and viscid rot disease in cranberry plants.</title>
        <authorList>
            <person name="Sarrasin M."/>
            <person name="Lang B.F."/>
            <person name="Burger G."/>
        </authorList>
    </citation>
    <scope>NUCLEOTIDE SEQUENCE [LARGE SCALE GENOMIC DNA]</scope>
    <source>
        <strain evidence="9 10">IS7</strain>
    </source>
</reference>
<feature type="domain" description="D-isomer specific 2-hydroxyacid dehydrogenase NAD-binding" evidence="8">
    <location>
        <begin position="202"/>
        <end position="383"/>
    </location>
</feature>
<dbReference type="Pfam" id="PF02826">
    <property type="entry name" value="2-Hacid_dh_C"/>
    <property type="match status" value="1"/>
</dbReference>
<evidence type="ECO:0000256" key="2">
    <source>
        <dbReference type="ARBA" id="ARBA00022605"/>
    </source>
</evidence>
<dbReference type="PANTHER" id="PTHR42789">
    <property type="entry name" value="D-ISOMER SPECIFIC 2-HYDROXYACID DEHYDROGENASE FAMILY PROTEIN (AFU_ORTHOLOGUE AFUA_6G10090)"/>
    <property type="match status" value="1"/>
</dbReference>
<dbReference type="InterPro" id="IPR029753">
    <property type="entry name" value="D-isomer_DH_CS"/>
</dbReference>
<dbReference type="SUPFAM" id="SSF51735">
    <property type="entry name" value="NAD(P)-binding Rossmann-fold domains"/>
    <property type="match status" value="1"/>
</dbReference>
<proteinExistence type="inferred from homology"/>
<evidence type="ECO:0000256" key="4">
    <source>
        <dbReference type="ARBA" id="ARBA00023027"/>
    </source>
</evidence>
<feature type="compositionally biased region" description="Gly residues" evidence="6">
    <location>
        <begin position="187"/>
        <end position="200"/>
    </location>
</feature>
<gene>
    <name evidence="9" type="ORF">FJTKL_07161</name>
</gene>
<evidence type="ECO:0000259" key="7">
    <source>
        <dbReference type="Pfam" id="PF00389"/>
    </source>
</evidence>